<comment type="similarity">
    <text evidence="1">Belongs to the ABC transporter superfamily.</text>
</comment>
<dbReference type="InterPro" id="IPR003439">
    <property type="entry name" value="ABC_transporter-like_ATP-bd"/>
</dbReference>
<dbReference type="Gene3D" id="3.40.50.300">
    <property type="entry name" value="P-loop containing nucleotide triphosphate hydrolases"/>
    <property type="match status" value="1"/>
</dbReference>
<reference evidence="7" key="1">
    <citation type="submission" date="2018-08" db="EMBL/GenBank/DDBJ databases">
        <authorList>
            <person name="Chevrot R."/>
        </authorList>
    </citation>
    <scope>NUCLEOTIDE SEQUENCE [LARGE SCALE GENOMIC DNA]</scope>
</reference>
<evidence type="ECO:0000256" key="2">
    <source>
        <dbReference type="ARBA" id="ARBA00022448"/>
    </source>
</evidence>
<dbReference type="GO" id="GO:0016887">
    <property type="term" value="F:ATP hydrolysis activity"/>
    <property type="evidence" value="ECO:0007669"/>
    <property type="project" value="InterPro"/>
</dbReference>
<dbReference type="SUPFAM" id="SSF52540">
    <property type="entry name" value="P-loop containing nucleoside triphosphate hydrolases"/>
    <property type="match status" value="1"/>
</dbReference>
<gene>
    <name evidence="6" type="ORF">PBLR_15910</name>
</gene>
<dbReference type="InterPro" id="IPR027417">
    <property type="entry name" value="P-loop_NTPase"/>
</dbReference>
<protein>
    <submittedName>
        <fullName evidence="6">ABC transporter-like protein</fullName>
    </submittedName>
</protein>
<keyword evidence="4" id="KW-0067">ATP-binding</keyword>
<dbReference type="PANTHER" id="PTHR42711:SF5">
    <property type="entry name" value="ABC TRANSPORTER ATP-BINDING PROTEIN NATA"/>
    <property type="match status" value="1"/>
</dbReference>
<keyword evidence="2" id="KW-0813">Transport</keyword>
<proteinExistence type="inferred from homology"/>
<dbReference type="SMART" id="SM00382">
    <property type="entry name" value="AAA"/>
    <property type="match status" value="1"/>
</dbReference>
<dbReference type="PANTHER" id="PTHR42711">
    <property type="entry name" value="ABC TRANSPORTER ATP-BINDING PROTEIN"/>
    <property type="match status" value="1"/>
</dbReference>
<dbReference type="Proteomes" id="UP000304148">
    <property type="component" value="Chromosome"/>
</dbReference>
<accession>A0A383RKH8</accession>
<name>A0A383RKH8_PAEAL</name>
<dbReference type="InterPro" id="IPR050763">
    <property type="entry name" value="ABC_transporter_ATP-binding"/>
</dbReference>
<dbReference type="PROSITE" id="PS50893">
    <property type="entry name" value="ABC_TRANSPORTER_2"/>
    <property type="match status" value="1"/>
</dbReference>
<evidence type="ECO:0000313" key="6">
    <source>
        <dbReference type="EMBL" id="SYX87480.1"/>
    </source>
</evidence>
<evidence type="ECO:0000256" key="3">
    <source>
        <dbReference type="ARBA" id="ARBA00022741"/>
    </source>
</evidence>
<dbReference type="PROSITE" id="PS00211">
    <property type="entry name" value="ABC_TRANSPORTER_1"/>
    <property type="match status" value="1"/>
</dbReference>
<dbReference type="InterPro" id="IPR003593">
    <property type="entry name" value="AAA+_ATPase"/>
</dbReference>
<dbReference type="InterPro" id="IPR017871">
    <property type="entry name" value="ABC_transporter-like_CS"/>
</dbReference>
<dbReference type="Pfam" id="PF00005">
    <property type="entry name" value="ABC_tran"/>
    <property type="match status" value="1"/>
</dbReference>
<evidence type="ECO:0000259" key="5">
    <source>
        <dbReference type="PROSITE" id="PS50893"/>
    </source>
</evidence>
<organism evidence="6 7">
    <name type="scientific">Paenibacillus alvei</name>
    <name type="common">Bacillus alvei</name>
    <dbReference type="NCBI Taxonomy" id="44250"/>
    <lineage>
        <taxon>Bacteria</taxon>
        <taxon>Bacillati</taxon>
        <taxon>Bacillota</taxon>
        <taxon>Bacilli</taxon>
        <taxon>Bacillales</taxon>
        <taxon>Paenibacillaceae</taxon>
        <taxon>Paenibacillus</taxon>
    </lineage>
</organism>
<dbReference type="GO" id="GO:0005524">
    <property type="term" value="F:ATP binding"/>
    <property type="evidence" value="ECO:0007669"/>
    <property type="project" value="UniProtKB-KW"/>
</dbReference>
<evidence type="ECO:0000256" key="1">
    <source>
        <dbReference type="ARBA" id="ARBA00005417"/>
    </source>
</evidence>
<evidence type="ECO:0000313" key="7">
    <source>
        <dbReference type="Proteomes" id="UP000304148"/>
    </source>
</evidence>
<feature type="domain" description="ABC transporter" evidence="5">
    <location>
        <begin position="6"/>
        <end position="238"/>
    </location>
</feature>
<keyword evidence="3" id="KW-0547">Nucleotide-binding</keyword>
<dbReference type="AlphaFoldDB" id="A0A383RKH8"/>
<sequence length="317" mass="35747">MNPVIYELDHVSQMYKRGKVKANVDISLQVQEGEILGVLGPNGAGKSTLIKQMIGHLKPTEGKVIFKGMDVSRHTKHVAQQVAYFSQDPHVLSVLKAQEALEFTGRLRGMAKSEAIRQSAELLEMVGLSDFRDKQLKHLSGGQRRMIGIGTALIGHLPVLIFDEPTNELDPTNRRLVWNLIKERNREGATIILVTHNVLEAEQVVDRVAVVNHGRLLVIDAVAKLKQKVDQRLKFELTTEFGCRESAEQALRQWGQLHIDGENRLRLLVDKSEASLVLDYIVRSPHLPIEEYAVKPPSLEDVYFHIDRQAEQEVQDV</sequence>
<dbReference type="RefSeq" id="WP_172619639.1">
    <property type="nucleotide sequence ID" value="NZ_LS992241.1"/>
</dbReference>
<dbReference type="EMBL" id="LS992241">
    <property type="protein sequence ID" value="SYX87480.1"/>
    <property type="molecule type" value="Genomic_DNA"/>
</dbReference>
<evidence type="ECO:0000256" key="4">
    <source>
        <dbReference type="ARBA" id="ARBA00022840"/>
    </source>
</evidence>